<keyword evidence="3 8" id="KW-0449">Lipoprotein</keyword>
<evidence type="ECO:0000259" key="7">
    <source>
        <dbReference type="Pfam" id="PF03330"/>
    </source>
</evidence>
<evidence type="ECO:0000256" key="4">
    <source>
        <dbReference type="RuleBase" id="RU003495"/>
    </source>
</evidence>
<comment type="function">
    <text evidence="3">Lytic transglycosylase with a strong preference for naked glycan strands that lack stem peptides.</text>
</comment>
<feature type="compositionally biased region" description="Polar residues" evidence="5">
    <location>
        <begin position="38"/>
        <end position="78"/>
    </location>
</feature>
<keyword evidence="3" id="KW-0564">Palmitate</keyword>
<keyword evidence="3" id="KW-1003">Cell membrane</keyword>
<feature type="signal peptide" evidence="6">
    <location>
        <begin position="1"/>
        <end position="29"/>
    </location>
</feature>
<dbReference type="InterPro" id="IPR036908">
    <property type="entry name" value="RlpA-like_sf"/>
</dbReference>
<dbReference type="GO" id="GO:0071555">
    <property type="term" value="P:cell wall organization"/>
    <property type="evidence" value="ECO:0007669"/>
    <property type="project" value="UniProtKB-KW"/>
</dbReference>
<dbReference type="GO" id="GO:0000270">
    <property type="term" value="P:peptidoglycan metabolic process"/>
    <property type="evidence" value="ECO:0007669"/>
    <property type="project" value="UniProtKB-UniRule"/>
</dbReference>
<feature type="chain" id="PRO_5010390284" description="Endolytic peptidoglycan transglycosylase RlpA" evidence="6">
    <location>
        <begin position="30"/>
        <end position="213"/>
    </location>
</feature>
<keyword evidence="6" id="KW-0732">Signal</keyword>
<dbReference type="GO" id="GO:0008932">
    <property type="term" value="F:lytic endotransglycosylase activity"/>
    <property type="evidence" value="ECO:0007669"/>
    <property type="project" value="UniProtKB-UniRule"/>
</dbReference>
<proteinExistence type="inferred from homology"/>
<comment type="similarity">
    <text evidence="3 4">Belongs to the RlpA family.</text>
</comment>
<gene>
    <name evidence="3" type="primary">rlpA</name>
    <name evidence="8" type="ORF">SAMN05443245_0452</name>
</gene>
<evidence type="ECO:0000256" key="3">
    <source>
        <dbReference type="HAMAP-Rule" id="MF_02071"/>
    </source>
</evidence>
<dbReference type="HAMAP" id="MF_02071">
    <property type="entry name" value="RlpA"/>
    <property type="match status" value="1"/>
</dbReference>
<sequence>MRLDNLIARLMKTRLTRSLGTVFAFFVLAGCATPPGATDTSANDVPRSTKNAQAASFGPQSFGSAPASSTADKAAQGTSLANAQPLTDEGSDVSDFHQTGRASWYGRGFHGRRTANGERYDMHALTAAHRTLPLGSYVRVTNPATSRSVVVRINDRGPYARGRVIDLSMAAAAALNMRHAGTARVQIEGLTQQEARAEMNETLASNSGSSADK</sequence>
<evidence type="ECO:0000313" key="9">
    <source>
        <dbReference type="Proteomes" id="UP000183487"/>
    </source>
</evidence>
<dbReference type="GO" id="GO:0005886">
    <property type="term" value="C:plasma membrane"/>
    <property type="evidence" value="ECO:0007669"/>
    <property type="project" value="UniProtKB-SubCell"/>
</dbReference>
<evidence type="ECO:0000256" key="1">
    <source>
        <dbReference type="ARBA" id="ARBA00023239"/>
    </source>
</evidence>
<dbReference type="InterPro" id="IPR034718">
    <property type="entry name" value="RlpA"/>
</dbReference>
<dbReference type="PANTHER" id="PTHR34183">
    <property type="entry name" value="ENDOLYTIC PEPTIDOGLYCAN TRANSGLYCOSYLASE RLPA"/>
    <property type="match status" value="1"/>
</dbReference>
<dbReference type="CDD" id="cd22268">
    <property type="entry name" value="DPBB_RlpA-like"/>
    <property type="match status" value="1"/>
</dbReference>
<keyword evidence="9" id="KW-1185">Reference proteome</keyword>
<evidence type="ECO:0000256" key="2">
    <source>
        <dbReference type="ARBA" id="ARBA00023316"/>
    </source>
</evidence>
<evidence type="ECO:0000256" key="5">
    <source>
        <dbReference type="SAM" id="MobiDB-lite"/>
    </source>
</evidence>
<dbReference type="OrthoDB" id="9779128at2"/>
<accession>A0A1H0Z4T2</accession>
<dbReference type="Gene3D" id="2.40.40.10">
    <property type="entry name" value="RlpA-like domain"/>
    <property type="match status" value="1"/>
</dbReference>
<evidence type="ECO:0000313" key="8">
    <source>
        <dbReference type="EMBL" id="SDQ22459.1"/>
    </source>
</evidence>
<comment type="subcellular location">
    <subcellularLocation>
        <location evidence="3">Cell membrane</location>
        <topology evidence="3">Lipid-anchor</topology>
    </subcellularLocation>
</comment>
<dbReference type="Pfam" id="PF03330">
    <property type="entry name" value="DPBB_1"/>
    <property type="match status" value="1"/>
</dbReference>
<dbReference type="InterPro" id="IPR009009">
    <property type="entry name" value="RlpA-like_DPBB"/>
</dbReference>
<dbReference type="PROSITE" id="PS51257">
    <property type="entry name" value="PROKAR_LIPOPROTEIN"/>
    <property type="match status" value="1"/>
</dbReference>
<dbReference type="EC" id="4.2.2.-" evidence="3"/>
<dbReference type="EMBL" id="FNKP01000001">
    <property type="protein sequence ID" value="SDQ22459.1"/>
    <property type="molecule type" value="Genomic_DNA"/>
</dbReference>
<dbReference type="InterPro" id="IPR012997">
    <property type="entry name" value="RplA"/>
</dbReference>
<organism evidence="8 9">
    <name type="scientific">Paraburkholderia fungorum</name>
    <dbReference type="NCBI Taxonomy" id="134537"/>
    <lineage>
        <taxon>Bacteria</taxon>
        <taxon>Pseudomonadati</taxon>
        <taxon>Pseudomonadota</taxon>
        <taxon>Betaproteobacteria</taxon>
        <taxon>Burkholderiales</taxon>
        <taxon>Burkholderiaceae</taxon>
        <taxon>Paraburkholderia</taxon>
    </lineage>
</organism>
<dbReference type="PANTHER" id="PTHR34183:SF1">
    <property type="entry name" value="ENDOLYTIC PEPTIDOGLYCAN TRANSGLYCOSYLASE RLPA"/>
    <property type="match status" value="1"/>
</dbReference>
<dbReference type="NCBIfam" id="TIGR00413">
    <property type="entry name" value="rlpA"/>
    <property type="match status" value="1"/>
</dbReference>
<name>A0A1H0Z4T2_9BURK</name>
<feature type="region of interest" description="Disordered" evidence="5">
    <location>
        <begin position="36"/>
        <end position="78"/>
    </location>
</feature>
<keyword evidence="1 3" id="KW-0456">Lyase</keyword>
<feature type="domain" description="RlpA-like protein double-psi beta-barrel" evidence="7">
    <location>
        <begin position="98"/>
        <end position="187"/>
    </location>
</feature>
<reference evidence="9" key="1">
    <citation type="submission" date="2016-10" db="EMBL/GenBank/DDBJ databases">
        <authorList>
            <person name="Varghese N."/>
        </authorList>
    </citation>
    <scope>NUCLEOTIDE SEQUENCE [LARGE SCALE GENOMIC DNA]</scope>
    <source>
        <strain evidence="9">GAS106B</strain>
    </source>
</reference>
<keyword evidence="2 3" id="KW-0961">Cell wall biogenesis/degradation</keyword>
<protein>
    <recommendedName>
        <fullName evidence="3">Endolytic peptidoglycan transglycosylase RlpA</fullName>
        <ecNumber evidence="3">4.2.2.-</ecNumber>
    </recommendedName>
</protein>
<dbReference type="AlphaFoldDB" id="A0A1H0Z4T2"/>
<evidence type="ECO:0000256" key="6">
    <source>
        <dbReference type="SAM" id="SignalP"/>
    </source>
</evidence>
<dbReference type="Proteomes" id="UP000183487">
    <property type="component" value="Unassembled WGS sequence"/>
</dbReference>
<keyword evidence="3" id="KW-0472">Membrane</keyword>
<dbReference type="SUPFAM" id="SSF50685">
    <property type="entry name" value="Barwin-like endoglucanases"/>
    <property type="match status" value="1"/>
</dbReference>